<protein>
    <submittedName>
        <fullName evidence="4">Tripartite ATP-independent transporter solute receptor, DctP family</fullName>
    </submittedName>
</protein>
<dbReference type="InterPro" id="IPR018389">
    <property type="entry name" value="DctP_fam"/>
</dbReference>
<keyword evidence="2" id="KW-0813">Transport</keyword>
<dbReference type="InterPro" id="IPR038404">
    <property type="entry name" value="TRAP_DctP_sf"/>
</dbReference>
<evidence type="ECO:0000256" key="1">
    <source>
        <dbReference type="ARBA" id="ARBA00009023"/>
    </source>
</evidence>
<keyword evidence="4" id="KW-0675">Receptor</keyword>
<dbReference type="AlphaFoldDB" id="A0A1I2RXK6"/>
<evidence type="ECO:0000256" key="3">
    <source>
        <dbReference type="ARBA" id="ARBA00022729"/>
    </source>
</evidence>
<dbReference type="RefSeq" id="WP_165613434.1">
    <property type="nucleotide sequence ID" value="NZ_FOOX01000005.1"/>
</dbReference>
<dbReference type="NCBIfam" id="NF037995">
    <property type="entry name" value="TRAP_S1"/>
    <property type="match status" value="1"/>
</dbReference>
<sequence length="344" mass="37947">MKKLLMLMVIMILTVVLVAGCGNKAEPPAGSDGATSEAPSYTIRVAHVCGAGSPFDYGAQYFKKLVEERSNGRVTVNVHAGDLTTDEIEGVEMAQSGNLEIMWCSTGSLGGFVPNLSIFEMPFLFDDREHVERALASEFGTRILKEVSAVDDLEAIAFHEDGWRNILTKDVVINSVEDMKGVRMRSMMNEVCMDMYKALGAVPISVSSGEIYTSLQTNVVSGEDNSFLYAVADGYIEAVNSACIIHHFYSSGLVVCNDTWWSELTPEDQQLIQTAAQEAGAAQRAWFLESDEALIDEYKAKGFTITYPEDRDAWREAVQPVYDKQLAAHPEWKELIAIIDSVKK</sequence>
<dbReference type="PANTHER" id="PTHR33376">
    <property type="match status" value="1"/>
</dbReference>
<dbReference type="GO" id="GO:0030288">
    <property type="term" value="C:outer membrane-bounded periplasmic space"/>
    <property type="evidence" value="ECO:0007669"/>
    <property type="project" value="InterPro"/>
</dbReference>
<reference evidence="5" key="1">
    <citation type="submission" date="2016-10" db="EMBL/GenBank/DDBJ databases">
        <authorList>
            <person name="Varghese N."/>
            <person name="Submissions S."/>
        </authorList>
    </citation>
    <scope>NUCLEOTIDE SEQUENCE [LARGE SCALE GENOMIC DNA]</scope>
    <source>
        <strain evidence="5">DSM 17038</strain>
    </source>
</reference>
<keyword evidence="5" id="KW-1185">Reference proteome</keyword>
<accession>A0A1I2RXK6</accession>
<gene>
    <name evidence="4" type="ORF">SAMN05660649_01651</name>
</gene>
<evidence type="ECO:0000313" key="5">
    <source>
        <dbReference type="Proteomes" id="UP000199337"/>
    </source>
</evidence>
<proteinExistence type="inferred from homology"/>
<dbReference type="InterPro" id="IPR004682">
    <property type="entry name" value="TRAP_DctP"/>
</dbReference>
<dbReference type="EMBL" id="FOOX01000005">
    <property type="protein sequence ID" value="SFG44813.1"/>
    <property type="molecule type" value="Genomic_DNA"/>
</dbReference>
<dbReference type="PANTHER" id="PTHR33376:SF7">
    <property type="entry name" value="C4-DICARBOXYLATE-BINDING PROTEIN DCTB"/>
    <property type="match status" value="1"/>
</dbReference>
<dbReference type="PIRSF" id="PIRSF006470">
    <property type="entry name" value="DctB"/>
    <property type="match status" value="1"/>
</dbReference>
<comment type="similarity">
    <text evidence="1">Belongs to the bacterial solute-binding protein 7 family.</text>
</comment>
<dbReference type="Gene3D" id="3.40.190.170">
    <property type="entry name" value="Bacterial extracellular solute-binding protein, family 7"/>
    <property type="match status" value="1"/>
</dbReference>
<dbReference type="PROSITE" id="PS51257">
    <property type="entry name" value="PROKAR_LIPOPROTEIN"/>
    <property type="match status" value="1"/>
</dbReference>
<name>A0A1I2RXK6_9FIRM</name>
<evidence type="ECO:0000256" key="2">
    <source>
        <dbReference type="ARBA" id="ARBA00022448"/>
    </source>
</evidence>
<dbReference type="STRING" id="341036.SAMN05660649_01651"/>
<keyword evidence="3" id="KW-0732">Signal</keyword>
<dbReference type="Proteomes" id="UP000199337">
    <property type="component" value="Unassembled WGS sequence"/>
</dbReference>
<dbReference type="NCBIfam" id="TIGR00787">
    <property type="entry name" value="dctP"/>
    <property type="match status" value="1"/>
</dbReference>
<dbReference type="Pfam" id="PF03480">
    <property type="entry name" value="DctP"/>
    <property type="match status" value="1"/>
</dbReference>
<organism evidence="4 5">
    <name type="scientific">Desulfotruncus arcticus DSM 17038</name>
    <dbReference type="NCBI Taxonomy" id="1121424"/>
    <lineage>
        <taxon>Bacteria</taxon>
        <taxon>Bacillati</taxon>
        <taxon>Bacillota</taxon>
        <taxon>Clostridia</taxon>
        <taxon>Eubacteriales</taxon>
        <taxon>Desulfallaceae</taxon>
        <taxon>Desulfotruncus</taxon>
    </lineage>
</organism>
<dbReference type="GO" id="GO:0055085">
    <property type="term" value="P:transmembrane transport"/>
    <property type="evidence" value="ECO:0007669"/>
    <property type="project" value="InterPro"/>
</dbReference>
<evidence type="ECO:0000313" key="4">
    <source>
        <dbReference type="EMBL" id="SFG44813.1"/>
    </source>
</evidence>
<dbReference type="CDD" id="cd13603">
    <property type="entry name" value="PBP2_TRAP_Siap_TeaA_like"/>
    <property type="match status" value="1"/>
</dbReference>